<comment type="caution">
    <text evidence="9">The sequence shown here is derived from an EMBL/GenBank/DDBJ whole genome shotgun (WGS) entry which is preliminary data.</text>
</comment>
<protein>
    <submittedName>
        <fullName evidence="9">Succinate dehydrogenase cytochrome B subunit-like protein</fullName>
    </submittedName>
</protein>
<dbReference type="InterPro" id="IPR014314">
    <property type="entry name" value="Succ_DH_cytb556"/>
</dbReference>
<dbReference type="STRING" id="857340.A0A086SWG2"/>
<evidence type="ECO:0000256" key="6">
    <source>
        <dbReference type="ARBA" id="ARBA00023004"/>
    </source>
</evidence>
<dbReference type="PANTHER" id="PTHR10978">
    <property type="entry name" value="SUCCINATE DEHYDROGENASE CYTOCHROME B560 SUBUNIT"/>
    <property type="match status" value="1"/>
</dbReference>
<feature type="transmembrane region" description="Helical" evidence="8">
    <location>
        <begin position="120"/>
        <end position="144"/>
    </location>
</feature>
<feature type="transmembrane region" description="Helical" evidence="8">
    <location>
        <begin position="97"/>
        <end position="114"/>
    </location>
</feature>
<dbReference type="OrthoDB" id="588261at2759"/>
<dbReference type="InterPro" id="IPR000701">
    <property type="entry name" value="SuccDH_FuR_B_TM-su"/>
</dbReference>
<evidence type="ECO:0000313" key="10">
    <source>
        <dbReference type="Proteomes" id="UP000029964"/>
    </source>
</evidence>
<keyword evidence="10" id="KW-1185">Reference proteome</keyword>
<dbReference type="NCBIfam" id="TIGR02970">
    <property type="entry name" value="succ_dehyd_cytB"/>
    <property type="match status" value="1"/>
</dbReference>
<evidence type="ECO:0000256" key="3">
    <source>
        <dbReference type="ARBA" id="ARBA00022692"/>
    </source>
</evidence>
<comment type="subcellular location">
    <subcellularLocation>
        <location evidence="1">Membrane</location>
        <topology evidence="1">Multi-pass membrane protein</topology>
    </subcellularLocation>
</comment>
<evidence type="ECO:0000256" key="2">
    <source>
        <dbReference type="ARBA" id="ARBA00022617"/>
    </source>
</evidence>
<dbReference type="InterPro" id="IPR034804">
    <property type="entry name" value="SQR/QFR_C/D"/>
</dbReference>
<keyword evidence="4" id="KW-0479">Metal-binding</keyword>
<keyword evidence="6" id="KW-0408">Iron</keyword>
<dbReference type="PROSITE" id="PS01001">
    <property type="entry name" value="SDH_CYT_2"/>
    <property type="match status" value="1"/>
</dbReference>
<evidence type="ECO:0000256" key="1">
    <source>
        <dbReference type="ARBA" id="ARBA00004141"/>
    </source>
</evidence>
<dbReference type="Gene3D" id="1.20.1300.10">
    <property type="entry name" value="Fumarate reductase/succinate dehydrogenase, transmembrane subunit"/>
    <property type="match status" value="1"/>
</dbReference>
<evidence type="ECO:0000256" key="8">
    <source>
        <dbReference type="SAM" id="Phobius"/>
    </source>
</evidence>
<keyword evidence="7 8" id="KW-0472">Membrane</keyword>
<evidence type="ECO:0000256" key="4">
    <source>
        <dbReference type="ARBA" id="ARBA00022723"/>
    </source>
</evidence>
<dbReference type="EMBL" id="JPKY01000128">
    <property type="protein sequence ID" value="KFH41444.1"/>
    <property type="molecule type" value="Genomic_DNA"/>
</dbReference>
<dbReference type="GO" id="GO:0009055">
    <property type="term" value="F:electron transfer activity"/>
    <property type="evidence" value="ECO:0007669"/>
    <property type="project" value="InterPro"/>
</dbReference>
<accession>A0A086SWG2</accession>
<dbReference type="GO" id="GO:0006099">
    <property type="term" value="P:tricarboxylic acid cycle"/>
    <property type="evidence" value="ECO:0007669"/>
    <property type="project" value="InterPro"/>
</dbReference>
<dbReference type="GO" id="GO:0005739">
    <property type="term" value="C:mitochondrion"/>
    <property type="evidence" value="ECO:0007669"/>
    <property type="project" value="GOC"/>
</dbReference>
<dbReference type="InterPro" id="IPR018495">
    <property type="entry name" value="Succ_DH_cyt_bsu_CS"/>
</dbReference>
<sequence length="188" mass="20373">MIAQRVGVSALRGAAKPSNIFFAQNIPKLALAARLPTTQYRPVATTKVSNTEGHDILVKQRLNRPVSPHLGIYKLNQTWLGHSAWTRITGCTLSGTVYAYFATYLVAPLLGWHIESASLAASFAAMPVVVSGGVKFLLAFPFTYHFANGVRHLTWDLGKGFTKPVISKTEAATWVVSVLGSLFLAFGL</sequence>
<reference evidence="10" key="1">
    <citation type="journal article" date="2014" name="Genome Announc.">
        <title>Genome sequence and annotation of Acremonium chrysogenum, producer of the beta-lactam antibiotic cephalosporin C.</title>
        <authorList>
            <person name="Terfehr D."/>
            <person name="Dahlmann T.A."/>
            <person name="Specht T."/>
            <person name="Zadra I."/>
            <person name="Kuernsteiner H."/>
            <person name="Kueck U."/>
        </authorList>
    </citation>
    <scope>NUCLEOTIDE SEQUENCE [LARGE SCALE GENOMIC DNA]</scope>
    <source>
        <strain evidence="10">ATCC 11550 / CBS 779.69 / DSM 880 / IAM 14645 / JCM 23072 / IMI 49137</strain>
    </source>
</reference>
<evidence type="ECO:0000256" key="7">
    <source>
        <dbReference type="ARBA" id="ARBA00023136"/>
    </source>
</evidence>
<keyword evidence="5 8" id="KW-1133">Transmembrane helix</keyword>
<name>A0A086SWG2_HAPC1</name>
<keyword evidence="3 8" id="KW-0812">Transmembrane</keyword>
<dbReference type="GO" id="GO:0016020">
    <property type="term" value="C:membrane"/>
    <property type="evidence" value="ECO:0007669"/>
    <property type="project" value="UniProtKB-SubCell"/>
</dbReference>
<organism evidence="9 10">
    <name type="scientific">Hapsidospora chrysogenum (strain ATCC 11550 / CBS 779.69 / DSM 880 / IAM 14645 / JCM 23072 / IMI 49137)</name>
    <name type="common">Acremonium chrysogenum</name>
    <dbReference type="NCBI Taxonomy" id="857340"/>
    <lineage>
        <taxon>Eukaryota</taxon>
        <taxon>Fungi</taxon>
        <taxon>Dikarya</taxon>
        <taxon>Ascomycota</taxon>
        <taxon>Pezizomycotina</taxon>
        <taxon>Sordariomycetes</taxon>
        <taxon>Hypocreomycetidae</taxon>
        <taxon>Hypocreales</taxon>
        <taxon>Bionectriaceae</taxon>
        <taxon>Hapsidospora</taxon>
    </lineage>
</organism>
<proteinExistence type="predicted"/>
<keyword evidence="2" id="KW-0349">Heme</keyword>
<dbReference type="AlphaFoldDB" id="A0A086SWG2"/>
<dbReference type="GO" id="GO:0006121">
    <property type="term" value="P:mitochondrial electron transport, succinate to ubiquinone"/>
    <property type="evidence" value="ECO:0007669"/>
    <property type="project" value="TreeGrafter"/>
</dbReference>
<dbReference type="PANTHER" id="PTHR10978:SF5">
    <property type="entry name" value="SUCCINATE DEHYDROGENASE CYTOCHROME B560 SUBUNIT, MITOCHONDRIAL"/>
    <property type="match status" value="1"/>
</dbReference>
<evidence type="ECO:0000313" key="9">
    <source>
        <dbReference type="EMBL" id="KFH41444.1"/>
    </source>
</evidence>
<dbReference type="Proteomes" id="UP000029964">
    <property type="component" value="Unassembled WGS sequence"/>
</dbReference>
<gene>
    <name evidence="9" type="ORF">ACRE_078330</name>
</gene>
<dbReference type="CDD" id="cd03499">
    <property type="entry name" value="SQR_TypeC_SdhC"/>
    <property type="match status" value="1"/>
</dbReference>
<dbReference type="Pfam" id="PF01127">
    <property type="entry name" value="Sdh_cyt"/>
    <property type="match status" value="1"/>
</dbReference>
<dbReference type="SUPFAM" id="SSF81343">
    <property type="entry name" value="Fumarate reductase respiratory complex transmembrane subunits"/>
    <property type="match status" value="1"/>
</dbReference>
<evidence type="ECO:0000256" key="5">
    <source>
        <dbReference type="ARBA" id="ARBA00022989"/>
    </source>
</evidence>
<dbReference type="GO" id="GO:0046872">
    <property type="term" value="F:metal ion binding"/>
    <property type="evidence" value="ECO:0007669"/>
    <property type="project" value="UniProtKB-KW"/>
</dbReference>
<dbReference type="HOGENOM" id="CLU_094691_0_1_1"/>